<name>A0A8I0ADX1_9CLOT</name>
<evidence type="ECO:0000259" key="1">
    <source>
        <dbReference type="SMART" id="SM00479"/>
    </source>
</evidence>
<dbReference type="InterPro" id="IPR013520">
    <property type="entry name" value="Ribonucl_H"/>
</dbReference>
<protein>
    <submittedName>
        <fullName evidence="2">Exonuclease domain-containing protein</fullName>
    </submittedName>
</protein>
<keyword evidence="2" id="KW-0378">Hydrolase</keyword>
<evidence type="ECO:0000313" key="3">
    <source>
        <dbReference type="Proteomes" id="UP000662088"/>
    </source>
</evidence>
<dbReference type="Proteomes" id="UP000662088">
    <property type="component" value="Unassembled WGS sequence"/>
</dbReference>
<dbReference type="GO" id="GO:0000175">
    <property type="term" value="F:3'-5'-RNA exonuclease activity"/>
    <property type="evidence" value="ECO:0007669"/>
    <property type="project" value="InterPro"/>
</dbReference>
<dbReference type="Pfam" id="PF00929">
    <property type="entry name" value="RNase_T"/>
    <property type="match status" value="1"/>
</dbReference>
<keyword evidence="2" id="KW-0269">Exonuclease</keyword>
<organism evidence="2 3">
    <name type="scientific">Clostridium lentum</name>
    <dbReference type="NCBI Taxonomy" id="2763037"/>
    <lineage>
        <taxon>Bacteria</taxon>
        <taxon>Bacillati</taxon>
        <taxon>Bacillota</taxon>
        <taxon>Clostridia</taxon>
        <taxon>Eubacteriales</taxon>
        <taxon>Clostridiaceae</taxon>
        <taxon>Clostridium</taxon>
    </lineage>
</organism>
<dbReference type="SMART" id="SM00479">
    <property type="entry name" value="EXOIII"/>
    <property type="match status" value="1"/>
</dbReference>
<keyword evidence="2" id="KW-0540">Nuclease</keyword>
<dbReference type="RefSeq" id="WP_186835142.1">
    <property type="nucleotide sequence ID" value="NZ_JACOOQ010000011.1"/>
</dbReference>
<dbReference type="GO" id="GO:0003676">
    <property type="term" value="F:nucleic acid binding"/>
    <property type="evidence" value="ECO:0007669"/>
    <property type="project" value="InterPro"/>
</dbReference>
<gene>
    <name evidence="2" type="ORF">H8R92_07870</name>
</gene>
<comment type="caution">
    <text evidence="2">The sequence shown here is derived from an EMBL/GenBank/DDBJ whole genome shotgun (WGS) entry which is preliminary data.</text>
</comment>
<accession>A0A8I0ADX1</accession>
<dbReference type="Gene3D" id="3.30.420.10">
    <property type="entry name" value="Ribonuclease H-like superfamily/Ribonuclease H"/>
    <property type="match status" value="1"/>
</dbReference>
<dbReference type="InterPro" id="IPR012337">
    <property type="entry name" value="RNaseH-like_sf"/>
</dbReference>
<dbReference type="SUPFAM" id="SSF53098">
    <property type="entry name" value="Ribonuclease H-like"/>
    <property type="match status" value="1"/>
</dbReference>
<dbReference type="AlphaFoldDB" id="A0A8I0ADX1"/>
<dbReference type="InterPro" id="IPR036397">
    <property type="entry name" value="RNaseH_sf"/>
</dbReference>
<dbReference type="InterPro" id="IPR047201">
    <property type="entry name" value="ERI-1_3'hExo-like"/>
</dbReference>
<keyword evidence="3" id="KW-1185">Reference proteome</keyword>
<proteinExistence type="predicted"/>
<reference evidence="2" key="1">
    <citation type="submission" date="2020-08" db="EMBL/GenBank/DDBJ databases">
        <title>Genome public.</title>
        <authorList>
            <person name="Liu C."/>
            <person name="Sun Q."/>
        </authorList>
    </citation>
    <scope>NUCLEOTIDE SEQUENCE</scope>
    <source>
        <strain evidence="2">NSJ-42</strain>
    </source>
</reference>
<evidence type="ECO:0000313" key="2">
    <source>
        <dbReference type="EMBL" id="MBC5640342.1"/>
    </source>
</evidence>
<feature type="domain" description="Exonuclease" evidence="1">
    <location>
        <begin position="2"/>
        <end position="194"/>
    </location>
</feature>
<dbReference type="EMBL" id="JACOOQ010000011">
    <property type="protein sequence ID" value="MBC5640342.1"/>
    <property type="molecule type" value="Genomic_DNA"/>
</dbReference>
<sequence>MAFIIIDLEFNNLSEIHKYYPNIYKDMPNLKELDLINEIIEIGAIKVDIYMKPLEHLKVYIKPSVIPVVNPKILSITNIKKEELENGVSFNEGLDMLKKMVGKGDVICSWAKDDIAEIIRNANHHGYSDLSWIERYLDIQEYTTKILGKKNILSLKNALQQLKIKVDESKLHDALNDSIYTLSVFKNIYNARAVKQFIVKDIFDMPALEIKSLQNFKLDYSKINPVCPRCKRNIELDYNFTNLGWRFVAIGTCSKCNSRILEEVIVKKSLSGEMIYREVYSIIDEIEFLKYENRLIKKNASV</sequence>
<dbReference type="CDD" id="cd06133">
    <property type="entry name" value="ERI-1_3'hExo_like"/>
    <property type="match status" value="1"/>
</dbReference>